<dbReference type="PROSITE" id="PS51643">
    <property type="entry name" value="HD_CAS3"/>
    <property type="match status" value="1"/>
</dbReference>
<dbReference type="GO" id="GO:0003724">
    <property type="term" value="F:RNA helicase activity"/>
    <property type="evidence" value="ECO:0007669"/>
    <property type="project" value="TreeGrafter"/>
</dbReference>
<dbReference type="GO" id="GO:0004518">
    <property type="term" value="F:nuclease activity"/>
    <property type="evidence" value="ECO:0007669"/>
    <property type="project" value="UniProtKB-KW"/>
</dbReference>
<gene>
    <name evidence="11" type="ORF">SAHL_00040</name>
</gene>
<evidence type="ECO:0000256" key="4">
    <source>
        <dbReference type="ARBA" id="ARBA00022723"/>
    </source>
</evidence>
<reference evidence="11 12" key="1">
    <citation type="submission" date="2013-10" db="EMBL/GenBank/DDBJ databases">
        <title>Salinisphaera halophila YIM 95161 Genome Sequencing.</title>
        <authorList>
            <person name="Lai Q."/>
            <person name="Li C."/>
            <person name="Shao Z."/>
        </authorList>
    </citation>
    <scope>NUCLEOTIDE SEQUENCE [LARGE SCALE GENOMIC DNA]</scope>
    <source>
        <strain evidence="11 12">YIM 95161</strain>
    </source>
</reference>
<dbReference type="Pfam" id="PF22590">
    <property type="entry name" value="Cas3-like_C_2"/>
    <property type="match status" value="1"/>
</dbReference>
<sequence>MGNYFLYWGKTRRNDGPGAPCHLLPYHNLDVAAVGWQLLAPQAPLLRELAHRLRIEPGRLRRLLVFLLGLHDIGKFARSFQGLAVVSGVSLVPPLERYENTVRHDCLGAVLWQANQRRWRREGVLRWPDVRVDRQSRAQMSAGLSHLVAPIFGHHGQPVDAANHRVERFFANDESADDTNAATSFVEHWAELMAPEWPVEQLLDPNWCEQWNRQSWRIAGWAVASDWLGSNEDFFDFQANEIALSDYWRDFALPQAANAVRASGLDCAPEPVPFTGLNAWFDGSNIVPTPLQKQAEQYPVGGGSQLFVLEDLTGSGKTEAACILAQRLLDAGDARGLFFALPTMATSNAMYARLGALHRRFFTAESAPSCVLAHGARELNEVFQHAVDKVLAGTGDHASGEPSNAAACNRWLADSRKKALLADVGVGTIDQVLMGLLAFRHQSLRLFGLAGKVLVIDEVHAYDVYMQRLLETLLEYHAGEGGSAILLTATLPQSMRAALVAAWQRGCQASLSAPRADDFPLFTAVGSDGAIAEQPLTTPDAAHRHVAVAWLADEQAALDVVMAAVERGESIAWVRNTVDDAIRAYELVRGAHSDSERCTLFHARYAMIDRQRIEQQVLDCLGKSSTPDERSGRVLVATQVFQESLDCDVDRLISDLAPIDALIQRAGRLQRHGRGERAAPTMHVLAPSWADDPDAEWLRRGLPGTHAVYRDPGLCWLTQRVLRECHGLHLPRDARKLIEDVYGEPAETWLPEGLREASDEREGKAMADRSMARFNALDLPAGYGGNPDRWQPEREIGTRLSDEPSRQVVLLREESGELVPWAGAVAHAATLSQIRLRESQVAKLAELSSVQEPAWERLVQRYRSLAFARPWVVADDPSNAYDAVYGLRLSIIP</sequence>
<dbReference type="SUPFAM" id="SSF52540">
    <property type="entry name" value="P-loop containing nucleoside triphosphate hydrolases"/>
    <property type="match status" value="1"/>
</dbReference>
<evidence type="ECO:0000256" key="5">
    <source>
        <dbReference type="ARBA" id="ARBA00022741"/>
    </source>
</evidence>
<dbReference type="NCBIfam" id="TIGR01596">
    <property type="entry name" value="cas3_HD"/>
    <property type="match status" value="1"/>
</dbReference>
<dbReference type="Pfam" id="PF00270">
    <property type="entry name" value="DEAD"/>
    <property type="match status" value="1"/>
</dbReference>
<organism evidence="11 12">
    <name type="scientific">Salinisphaera orenii YIM 95161</name>
    <dbReference type="NCBI Taxonomy" id="1051139"/>
    <lineage>
        <taxon>Bacteria</taxon>
        <taxon>Pseudomonadati</taxon>
        <taxon>Pseudomonadota</taxon>
        <taxon>Gammaproteobacteria</taxon>
        <taxon>Salinisphaerales</taxon>
        <taxon>Salinisphaeraceae</taxon>
        <taxon>Salinisphaera</taxon>
    </lineage>
</organism>
<dbReference type="OrthoDB" id="9810236at2"/>
<keyword evidence="3" id="KW-0540">Nuclease</keyword>
<keyword evidence="5" id="KW-0547">Nucleotide-binding</keyword>
<keyword evidence="4" id="KW-0479">Metal-binding</keyword>
<keyword evidence="7" id="KW-0347">Helicase</keyword>
<evidence type="ECO:0000313" key="11">
    <source>
        <dbReference type="EMBL" id="ROO37589.1"/>
    </source>
</evidence>
<dbReference type="NCBIfam" id="TIGR01587">
    <property type="entry name" value="cas3_core"/>
    <property type="match status" value="1"/>
</dbReference>
<evidence type="ECO:0000313" key="12">
    <source>
        <dbReference type="Proteomes" id="UP000285123"/>
    </source>
</evidence>
<dbReference type="SMART" id="SM00487">
    <property type="entry name" value="DEXDc"/>
    <property type="match status" value="1"/>
</dbReference>
<dbReference type="GO" id="GO:0003723">
    <property type="term" value="F:RNA binding"/>
    <property type="evidence" value="ECO:0007669"/>
    <property type="project" value="TreeGrafter"/>
</dbReference>
<feature type="domain" description="HD Cas3-type" evidence="10">
    <location>
        <begin position="17"/>
        <end position="228"/>
    </location>
</feature>
<dbReference type="Pfam" id="PF18019">
    <property type="entry name" value="Cas3_HD"/>
    <property type="match status" value="1"/>
</dbReference>
<dbReference type="InterPro" id="IPR027417">
    <property type="entry name" value="P-loop_NTPase"/>
</dbReference>
<name>A0A423QAS7_9GAMM</name>
<comment type="similarity">
    <text evidence="1">In the N-terminal section; belongs to the CRISPR-associated nuclease Cas3-HD family.</text>
</comment>
<dbReference type="GO" id="GO:0051607">
    <property type="term" value="P:defense response to virus"/>
    <property type="evidence" value="ECO:0007669"/>
    <property type="project" value="UniProtKB-KW"/>
</dbReference>
<dbReference type="Gene3D" id="1.10.3210.30">
    <property type="match status" value="1"/>
</dbReference>
<dbReference type="InterPro" id="IPR038257">
    <property type="entry name" value="CRISPR-assoc_Cas3_HD_sf"/>
</dbReference>
<dbReference type="InterPro" id="IPR050547">
    <property type="entry name" value="DEAD_box_RNA_helicases"/>
</dbReference>
<comment type="caution">
    <text evidence="11">The sequence shown here is derived from an EMBL/GenBank/DDBJ whole genome shotgun (WGS) entry which is preliminary data.</text>
</comment>
<evidence type="ECO:0000256" key="1">
    <source>
        <dbReference type="ARBA" id="ARBA00006847"/>
    </source>
</evidence>
<dbReference type="GO" id="GO:0005524">
    <property type="term" value="F:ATP binding"/>
    <property type="evidence" value="ECO:0007669"/>
    <property type="project" value="UniProtKB-KW"/>
</dbReference>
<dbReference type="RefSeq" id="WP_123589371.1">
    <property type="nucleotide sequence ID" value="NZ_AYKF01000001.1"/>
</dbReference>
<dbReference type="SMART" id="SM00490">
    <property type="entry name" value="HELICc"/>
    <property type="match status" value="1"/>
</dbReference>
<accession>A0A423QAS7</accession>
<dbReference type="InterPro" id="IPR011545">
    <property type="entry name" value="DEAD/DEAH_box_helicase_dom"/>
</dbReference>
<dbReference type="GO" id="GO:0016787">
    <property type="term" value="F:hydrolase activity"/>
    <property type="evidence" value="ECO:0007669"/>
    <property type="project" value="UniProtKB-KW"/>
</dbReference>
<keyword evidence="6" id="KW-0378">Hydrolase</keyword>
<dbReference type="EMBL" id="AYKF01000001">
    <property type="protein sequence ID" value="ROO37589.1"/>
    <property type="molecule type" value="Genomic_DNA"/>
</dbReference>
<keyword evidence="9" id="KW-0051">Antiviral defense</keyword>
<evidence type="ECO:0000259" key="10">
    <source>
        <dbReference type="PROSITE" id="PS51643"/>
    </source>
</evidence>
<dbReference type="AlphaFoldDB" id="A0A423QAS7"/>
<comment type="similarity">
    <text evidence="2">In the central section; belongs to the CRISPR-associated helicase Cas3 family.</text>
</comment>
<evidence type="ECO:0000256" key="8">
    <source>
        <dbReference type="ARBA" id="ARBA00022840"/>
    </source>
</evidence>
<dbReference type="GO" id="GO:0046872">
    <property type="term" value="F:metal ion binding"/>
    <property type="evidence" value="ECO:0007669"/>
    <property type="project" value="UniProtKB-KW"/>
</dbReference>
<dbReference type="Gene3D" id="3.40.50.300">
    <property type="entry name" value="P-loop containing nucleotide triphosphate hydrolases"/>
    <property type="match status" value="2"/>
</dbReference>
<dbReference type="InterPro" id="IPR014001">
    <property type="entry name" value="Helicase_ATP-bd"/>
</dbReference>
<protein>
    <submittedName>
        <fullName evidence="11">CRISPR-associated protein Cas3</fullName>
    </submittedName>
</protein>
<evidence type="ECO:0000256" key="2">
    <source>
        <dbReference type="ARBA" id="ARBA00009046"/>
    </source>
</evidence>
<evidence type="ECO:0000256" key="3">
    <source>
        <dbReference type="ARBA" id="ARBA00022722"/>
    </source>
</evidence>
<evidence type="ECO:0000256" key="6">
    <source>
        <dbReference type="ARBA" id="ARBA00022801"/>
    </source>
</evidence>
<evidence type="ECO:0000256" key="7">
    <source>
        <dbReference type="ARBA" id="ARBA00022806"/>
    </source>
</evidence>
<evidence type="ECO:0000256" key="9">
    <source>
        <dbReference type="ARBA" id="ARBA00023118"/>
    </source>
</evidence>
<dbReference type="InterPro" id="IPR006483">
    <property type="entry name" value="CRISPR-assoc_Cas3_HD"/>
</dbReference>
<dbReference type="CDD" id="cd09641">
    <property type="entry name" value="Cas3''_I"/>
    <property type="match status" value="1"/>
</dbReference>
<dbReference type="PANTHER" id="PTHR47963:SF9">
    <property type="entry name" value="CRISPR-ASSOCIATED ENDONUCLEASE_HELICASE CAS3"/>
    <property type="match status" value="1"/>
</dbReference>
<dbReference type="InterPro" id="IPR006474">
    <property type="entry name" value="Helicase_Cas3_CRISPR-ass_core"/>
</dbReference>
<dbReference type="InterPro" id="IPR001650">
    <property type="entry name" value="Helicase_C-like"/>
</dbReference>
<keyword evidence="8" id="KW-0067">ATP-binding</keyword>
<dbReference type="Proteomes" id="UP000285123">
    <property type="component" value="Unassembled WGS sequence"/>
</dbReference>
<dbReference type="PANTHER" id="PTHR47963">
    <property type="entry name" value="DEAD-BOX ATP-DEPENDENT RNA HELICASE 47, MITOCHONDRIAL"/>
    <property type="match status" value="1"/>
</dbReference>
<proteinExistence type="inferred from homology"/>
<dbReference type="InterPro" id="IPR054712">
    <property type="entry name" value="Cas3-like_dom"/>
</dbReference>